<proteinExistence type="predicted"/>
<protein>
    <submittedName>
        <fullName evidence="4">Cellulose-binding protein</fullName>
    </submittedName>
</protein>
<gene>
    <name evidence="4" type="ORF">E1295_42435</name>
</gene>
<comment type="caution">
    <text evidence="4">The sequence shown here is derived from an EMBL/GenBank/DDBJ whole genome shotgun (WGS) entry which is preliminary data.</text>
</comment>
<dbReference type="GO" id="GO:0005975">
    <property type="term" value="P:carbohydrate metabolic process"/>
    <property type="evidence" value="ECO:0007669"/>
    <property type="project" value="InterPro"/>
</dbReference>
<dbReference type="Proteomes" id="UP000295136">
    <property type="component" value="Unassembled WGS sequence"/>
</dbReference>
<feature type="domain" description="Chitin-binding type-3" evidence="3">
    <location>
        <begin position="12"/>
        <end position="58"/>
    </location>
</feature>
<feature type="non-terminal residue" evidence="4">
    <location>
        <position position="1"/>
    </location>
</feature>
<dbReference type="CDD" id="cd12214">
    <property type="entry name" value="ChiA1_BD"/>
    <property type="match status" value="1"/>
</dbReference>
<dbReference type="InterPro" id="IPR036573">
    <property type="entry name" value="CBM_sf_5/12"/>
</dbReference>
<dbReference type="Pfam" id="PF02839">
    <property type="entry name" value="CBM_5_12"/>
    <property type="match status" value="1"/>
</dbReference>
<feature type="compositionally biased region" description="Polar residues" evidence="2">
    <location>
        <begin position="1"/>
        <end position="13"/>
    </location>
</feature>
<evidence type="ECO:0000256" key="1">
    <source>
        <dbReference type="ARBA" id="ARBA00022801"/>
    </source>
</evidence>
<evidence type="ECO:0000313" key="5">
    <source>
        <dbReference type="Proteomes" id="UP000295136"/>
    </source>
</evidence>
<organism evidence="4 5">
    <name type="scientific">Nonomuraea mesophila</name>
    <dbReference type="NCBI Taxonomy" id="2530382"/>
    <lineage>
        <taxon>Bacteria</taxon>
        <taxon>Bacillati</taxon>
        <taxon>Actinomycetota</taxon>
        <taxon>Actinomycetes</taxon>
        <taxon>Streptosporangiales</taxon>
        <taxon>Streptosporangiaceae</taxon>
        <taxon>Nonomuraea</taxon>
    </lineage>
</organism>
<dbReference type="RefSeq" id="WP_342775963.1">
    <property type="nucleotide sequence ID" value="NZ_SMLD01000207.1"/>
</dbReference>
<dbReference type="AlphaFoldDB" id="A0A4R5E9B4"/>
<dbReference type="GO" id="GO:0004553">
    <property type="term" value="F:hydrolase activity, hydrolyzing O-glycosyl compounds"/>
    <property type="evidence" value="ECO:0007669"/>
    <property type="project" value="InterPro"/>
</dbReference>
<dbReference type="SMART" id="SM00495">
    <property type="entry name" value="ChtBD3"/>
    <property type="match status" value="1"/>
</dbReference>
<dbReference type="EMBL" id="SMLD01000207">
    <property type="protein sequence ID" value="TDE28408.1"/>
    <property type="molecule type" value="Genomic_DNA"/>
</dbReference>
<evidence type="ECO:0000313" key="4">
    <source>
        <dbReference type="EMBL" id="TDE28408.1"/>
    </source>
</evidence>
<keyword evidence="1" id="KW-0378">Hydrolase</keyword>
<dbReference type="SUPFAM" id="SSF51055">
    <property type="entry name" value="Carbohydrate binding domain"/>
    <property type="match status" value="1"/>
</dbReference>
<dbReference type="GO" id="GO:0005576">
    <property type="term" value="C:extracellular region"/>
    <property type="evidence" value="ECO:0007669"/>
    <property type="project" value="InterPro"/>
</dbReference>
<evidence type="ECO:0000256" key="2">
    <source>
        <dbReference type="SAM" id="MobiDB-lite"/>
    </source>
</evidence>
<reference evidence="4 5" key="1">
    <citation type="submission" date="2019-03" db="EMBL/GenBank/DDBJ databases">
        <title>Draft genome sequences of novel Actinobacteria.</title>
        <authorList>
            <person name="Sahin N."/>
            <person name="Ay H."/>
            <person name="Saygin H."/>
        </authorList>
    </citation>
    <scope>NUCLEOTIDE SEQUENCE [LARGE SCALE GENOMIC DNA]</scope>
    <source>
        <strain evidence="4 5">6K102</strain>
    </source>
</reference>
<sequence>DPTPTENPTTPSGTWKPGTTYPAGSTATYNGATYRCVQAHTALAGWEPPNVPALWQRV</sequence>
<dbReference type="Gene3D" id="2.10.10.20">
    <property type="entry name" value="Carbohydrate-binding module superfamily 5/12"/>
    <property type="match status" value="1"/>
</dbReference>
<dbReference type="InterPro" id="IPR003610">
    <property type="entry name" value="CBM5/12"/>
</dbReference>
<evidence type="ECO:0000259" key="3">
    <source>
        <dbReference type="SMART" id="SM00495"/>
    </source>
</evidence>
<keyword evidence="5" id="KW-1185">Reference proteome</keyword>
<name>A0A4R5E9B4_9ACTN</name>
<accession>A0A4R5E9B4</accession>
<dbReference type="GO" id="GO:0030246">
    <property type="term" value="F:carbohydrate binding"/>
    <property type="evidence" value="ECO:0007669"/>
    <property type="project" value="InterPro"/>
</dbReference>
<feature type="region of interest" description="Disordered" evidence="2">
    <location>
        <begin position="1"/>
        <end position="21"/>
    </location>
</feature>